<dbReference type="Pfam" id="PF00155">
    <property type="entry name" value="Aminotran_1_2"/>
    <property type="match status" value="1"/>
</dbReference>
<evidence type="ECO:0000256" key="1">
    <source>
        <dbReference type="ARBA" id="ARBA00001933"/>
    </source>
</evidence>
<dbReference type="CDD" id="cd00609">
    <property type="entry name" value="AAT_like"/>
    <property type="match status" value="1"/>
</dbReference>
<dbReference type="GO" id="GO:0008483">
    <property type="term" value="F:transaminase activity"/>
    <property type="evidence" value="ECO:0007669"/>
    <property type="project" value="UniProtKB-KW"/>
</dbReference>
<feature type="domain" description="Aminotransferase class I/classII large" evidence="7">
    <location>
        <begin position="37"/>
        <end position="386"/>
    </location>
</feature>
<evidence type="ECO:0000256" key="6">
    <source>
        <dbReference type="RuleBase" id="RU000481"/>
    </source>
</evidence>
<dbReference type="GO" id="GO:0006520">
    <property type="term" value="P:amino acid metabolic process"/>
    <property type="evidence" value="ECO:0007669"/>
    <property type="project" value="InterPro"/>
</dbReference>
<name>A0AAU9D5K5_9LACO</name>
<dbReference type="Proteomes" id="UP001321861">
    <property type="component" value="Chromosome"/>
</dbReference>
<comment type="similarity">
    <text evidence="2 6">Belongs to the class-I pyridoxal-phosphate-dependent aminotransferase family.</text>
</comment>
<gene>
    <name evidence="8" type="ORF">XA3_15200</name>
</gene>
<dbReference type="InterPro" id="IPR015422">
    <property type="entry name" value="PyrdxlP-dep_Trfase_small"/>
</dbReference>
<dbReference type="GO" id="GO:0030170">
    <property type="term" value="F:pyridoxal phosphate binding"/>
    <property type="evidence" value="ECO:0007669"/>
    <property type="project" value="InterPro"/>
</dbReference>
<dbReference type="PANTHER" id="PTHR46383">
    <property type="entry name" value="ASPARTATE AMINOTRANSFERASE"/>
    <property type="match status" value="1"/>
</dbReference>
<protein>
    <recommendedName>
        <fullName evidence="6">Aminotransferase</fullName>
        <ecNumber evidence="6">2.6.1.-</ecNumber>
    </recommendedName>
</protein>
<dbReference type="InterPro" id="IPR050596">
    <property type="entry name" value="AspAT/PAT-like"/>
</dbReference>
<evidence type="ECO:0000256" key="4">
    <source>
        <dbReference type="ARBA" id="ARBA00022679"/>
    </source>
</evidence>
<evidence type="ECO:0000256" key="3">
    <source>
        <dbReference type="ARBA" id="ARBA00022576"/>
    </source>
</evidence>
<dbReference type="KEGG" id="xap:XA3_15200"/>
<dbReference type="InterPro" id="IPR015424">
    <property type="entry name" value="PyrdxlP-dep_Trfase"/>
</dbReference>
<keyword evidence="4 6" id="KW-0808">Transferase</keyword>
<accession>A0AAU9D5K5</accession>
<dbReference type="PROSITE" id="PS00105">
    <property type="entry name" value="AA_TRANSFER_CLASS_1"/>
    <property type="match status" value="1"/>
</dbReference>
<dbReference type="RefSeq" id="WP_317634890.1">
    <property type="nucleotide sequence ID" value="NZ_AP026802.1"/>
</dbReference>
<evidence type="ECO:0000313" key="9">
    <source>
        <dbReference type="Proteomes" id="UP001321861"/>
    </source>
</evidence>
<comment type="cofactor">
    <cofactor evidence="1 6">
        <name>pyridoxal 5'-phosphate</name>
        <dbReference type="ChEBI" id="CHEBI:597326"/>
    </cofactor>
</comment>
<dbReference type="PANTHER" id="PTHR46383:SF4">
    <property type="entry name" value="AMINOTRANSFERASE"/>
    <property type="match status" value="1"/>
</dbReference>
<reference evidence="8 9" key="1">
    <citation type="journal article" date="2023" name="Microbiol. Spectr.">
        <title>Symbiosis of Carpenter Bees with Uncharacterized Lactic Acid Bacteria Showing NAD Auxotrophy.</title>
        <authorList>
            <person name="Kawasaki S."/>
            <person name="Ozawa K."/>
            <person name="Mori T."/>
            <person name="Yamamoto A."/>
            <person name="Ito M."/>
            <person name="Ohkuma M."/>
            <person name="Sakamoto M."/>
            <person name="Matsutani M."/>
        </authorList>
    </citation>
    <scope>NUCLEOTIDE SEQUENCE [LARGE SCALE GENOMIC DNA]</scope>
    <source>
        <strain evidence="8 9">XA3</strain>
    </source>
</reference>
<dbReference type="EMBL" id="AP026802">
    <property type="protein sequence ID" value="BDR59079.1"/>
    <property type="molecule type" value="Genomic_DNA"/>
</dbReference>
<proteinExistence type="inferred from homology"/>
<dbReference type="SUPFAM" id="SSF53383">
    <property type="entry name" value="PLP-dependent transferases"/>
    <property type="match status" value="1"/>
</dbReference>
<dbReference type="EC" id="2.6.1.-" evidence="6"/>
<keyword evidence="3 6" id="KW-0032">Aminotransferase</keyword>
<dbReference type="InterPro" id="IPR004838">
    <property type="entry name" value="NHTrfase_class1_PyrdxlP-BS"/>
</dbReference>
<dbReference type="InterPro" id="IPR015421">
    <property type="entry name" value="PyrdxlP-dep_Trfase_major"/>
</dbReference>
<dbReference type="AlphaFoldDB" id="A0AAU9D5K5"/>
<evidence type="ECO:0000313" key="8">
    <source>
        <dbReference type="EMBL" id="BDR59079.1"/>
    </source>
</evidence>
<dbReference type="FunFam" id="3.40.640.10:FF:000033">
    <property type="entry name" value="Aspartate aminotransferase"/>
    <property type="match status" value="1"/>
</dbReference>
<evidence type="ECO:0000259" key="7">
    <source>
        <dbReference type="Pfam" id="PF00155"/>
    </source>
</evidence>
<evidence type="ECO:0000256" key="2">
    <source>
        <dbReference type="ARBA" id="ARBA00007441"/>
    </source>
</evidence>
<dbReference type="InterPro" id="IPR004839">
    <property type="entry name" value="Aminotransferase_I/II_large"/>
</dbReference>
<sequence length="396" mass="43580">MPEIAKDLVNYSKENSLKDIPPSGIRYFDVKVNKIPDILKLTLGEPDLNTPEHVKKAAVQSILDNDSHYSDQEGTLRLRTAISNFLKRKLDLSYDPQTEVLVTIGGTEALTATMLTFFHPGDDIIVPTPSYALYFPIIHLTGSNLVSVNTAPTNFVLTPEVLEETLAAHPQAKAIILNYPTNPTGREYSAEELEKLAAIIKEHNLMVISDEIYSELVYDLPHTSIAQYLPERTIIVNGLSKSHAMTGYRAGYLAGPAGLVKWVMEMHAFLVTAPSNPAQAAATEALENGDQDPVEASKIYQKRRDYITKALNDLGLETVPSNGAFYIFVKIPAKYGTDDWAFAEDLAQKGKVAGIPGSSFGAGGEGYIRFSYAASDEKLEEAVRRIKDFLTKEVNQ</sequence>
<dbReference type="Gene3D" id="3.90.1150.10">
    <property type="entry name" value="Aspartate Aminotransferase, domain 1"/>
    <property type="match status" value="1"/>
</dbReference>
<keyword evidence="9" id="KW-1185">Reference proteome</keyword>
<evidence type="ECO:0000256" key="5">
    <source>
        <dbReference type="ARBA" id="ARBA00022898"/>
    </source>
</evidence>
<organism evidence="8 9">
    <name type="scientific">Xylocopilactobacillus apicola</name>
    <dbReference type="NCBI Taxonomy" id="2932184"/>
    <lineage>
        <taxon>Bacteria</taxon>
        <taxon>Bacillati</taxon>
        <taxon>Bacillota</taxon>
        <taxon>Bacilli</taxon>
        <taxon>Lactobacillales</taxon>
        <taxon>Lactobacillaceae</taxon>
        <taxon>Xylocopilactobacillus</taxon>
    </lineage>
</organism>
<keyword evidence="5" id="KW-0663">Pyridoxal phosphate</keyword>
<dbReference type="Gene3D" id="3.40.640.10">
    <property type="entry name" value="Type I PLP-dependent aspartate aminotransferase-like (Major domain)"/>
    <property type="match status" value="1"/>
</dbReference>